<evidence type="ECO:0000259" key="5">
    <source>
        <dbReference type="PROSITE" id="PS50110"/>
    </source>
</evidence>
<feature type="region of interest" description="Disordered" evidence="3">
    <location>
        <begin position="140"/>
        <end position="161"/>
    </location>
</feature>
<dbReference type="InterPro" id="IPR011006">
    <property type="entry name" value="CheY-like_superfamily"/>
</dbReference>
<dbReference type="Gene3D" id="3.40.50.2300">
    <property type="match status" value="1"/>
</dbReference>
<evidence type="ECO:0000259" key="4">
    <source>
        <dbReference type="PROSITE" id="PS50043"/>
    </source>
</evidence>
<dbReference type="AlphaFoldDB" id="A0A7G9RMD7"/>
<name>A0A7G9RMD7_9BURK</name>
<dbReference type="SMART" id="SM00421">
    <property type="entry name" value="HTH_LUXR"/>
    <property type="match status" value="1"/>
</dbReference>
<dbReference type="InterPro" id="IPR039420">
    <property type="entry name" value="WalR-like"/>
</dbReference>
<keyword evidence="2" id="KW-0597">Phosphoprotein</keyword>
<dbReference type="GO" id="GO:0000160">
    <property type="term" value="P:phosphorelay signal transduction system"/>
    <property type="evidence" value="ECO:0007669"/>
    <property type="project" value="InterPro"/>
</dbReference>
<dbReference type="CDD" id="cd06170">
    <property type="entry name" value="LuxR_C_like"/>
    <property type="match status" value="1"/>
</dbReference>
<dbReference type="PROSITE" id="PS50043">
    <property type="entry name" value="HTH_LUXR_2"/>
    <property type="match status" value="1"/>
</dbReference>
<protein>
    <submittedName>
        <fullName evidence="6">Response regulator transcription factor</fullName>
    </submittedName>
</protein>
<evidence type="ECO:0000313" key="7">
    <source>
        <dbReference type="Proteomes" id="UP000515811"/>
    </source>
</evidence>
<dbReference type="PRINTS" id="PR00038">
    <property type="entry name" value="HTHLUXR"/>
</dbReference>
<evidence type="ECO:0000256" key="1">
    <source>
        <dbReference type="ARBA" id="ARBA00023125"/>
    </source>
</evidence>
<sequence length="226" mass="23714">MSSSTSSSTVPYALVIDDHPMVAHGMGLMLGLVPGLRHVELAHTASDGLKTIALRGAPLVVVMDFWLAEGSSSRFVSDILALAPDTRLLMVSGDSHPALPAKVRATGAHGLLHKSCPPEPFREAVAALLAGAAWVEHASAPTGHGDRSASTPQRMSGADLGLTQRQGQVLDLVLRGKSNRAIAEALSLSEYTVKEHVTGILQKTGCTNRVELITQMQGVDLHPPSA</sequence>
<dbReference type="PROSITE" id="PS50110">
    <property type="entry name" value="RESPONSE_REGULATORY"/>
    <property type="match status" value="1"/>
</dbReference>
<dbReference type="Pfam" id="PF00196">
    <property type="entry name" value="GerE"/>
    <property type="match status" value="1"/>
</dbReference>
<dbReference type="GO" id="GO:0006355">
    <property type="term" value="P:regulation of DNA-templated transcription"/>
    <property type="evidence" value="ECO:0007669"/>
    <property type="project" value="InterPro"/>
</dbReference>
<organism evidence="6 7">
    <name type="scientific">Diaphorobacter ruginosibacter</name>
    <dbReference type="NCBI Taxonomy" id="1715720"/>
    <lineage>
        <taxon>Bacteria</taxon>
        <taxon>Pseudomonadati</taxon>
        <taxon>Pseudomonadota</taxon>
        <taxon>Betaproteobacteria</taxon>
        <taxon>Burkholderiales</taxon>
        <taxon>Comamonadaceae</taxon>
        <taxon>Diaphorobacter</taxon>
    </lineage>
</organism>
<accession>A0A7G9RMD7</accession>
<dbReference type="PANTHER" id="PTHR43214">
    <property type="entry name" value="TWO-COMPONENT RESPONSE REGULATOR"/>
    <property type="match status" value="1"/>
</dbReference>
<dbReference type="InterPro" id="IPR036388">
    <property type="entry name" value="WH-like_DNA-bd_sf"/>
</dbReference>
<dbReference type="InterPro" id="IPR016032">
    <property type="entry name" value="Sig_transdc_resp-reg_C-effctor"/>
</dbReference>
<feature type="domain" description="Response regulatory" evidence="5">
    <location>
        <begin position="12"/>
        <end position="129"/>
    </location>
</feature>
<keyword evidence="7" id="KW-1185">Reference proteome</keyword>
<dbReference type="EMBL" id="CP060714">
    <property type="protein sequence ID" value="QNN56762.1"/>
    <property type="molecule type" value="Genomic_DNA"/>
</dbReference>
<reference evidence="6 7" key="1">
    <citation type="submission" date="2020-08" db="EMBL/GenBank/DDBJ databases">
        <title>Genome sequence of Diaphorobacter ruginosibacter DSM 27467T.</title>
        <authorList>
            <person name="Hyun D.-W."/>
            <person name="Bae J.-W."/>
        </authorList>
    </citation>
    <scope>NUCLEOTIDE SEQUENCE [LARGE SCALE GENOMIC DNA]</scope>
    <source>
        <strain evidence="6 7">DSM 27467</strain>
    </source>
</reference>
<evidence type="ECO:0000256" key="2">
    <source>
        <dbReference type="PROSITE-ProRule" id="PRU00169"/>
    </source>
</evidence>
<gene>
    <name evidence="6" type="ORF">H9K76_19985</name>
</gene>
<dbReference type="GO" id="GO:0003677">
    <property type="term" value="F:DNA binding"/>
    <property type="evidence" value="ECO:0007669"/>
    <property type="project" value="UniProtKB-KW"/>
</dbReference>
<dbReference type="InterPro" id="IPR000792">
    <property type="entry name" value="Tscrpt_reg_LuxR_C"/>
</dbReference>
<dbReference type="InterPro" id="IPR001789">
    <property type="entry name" value="Sig_transdc_resp-reg_receiver"/>
</dbReference>
<dbReference type="RefSeq" id="WP_187597028.1">
    <property type="nucleotide sequence ID" value="NZ_CP060714.1"/>
</dbReference>
<dbReference type="SUPFAM" id="SSF52172">
    <property type="entry name" value="CheY-like"/>
    <property type="match status" value="1"/>
</dbReference>
<dbReference type="KEGG" id="drg:H9K76_19985"/>
<evidence type="ECO:0000256" key="3">
    <source>
        <dbReference type="SAM" id="MobiDB-lite"/>
    </source>
</evidence>
<feature type="modified residue" description="4-aspartylphosphate" evidence="2">
    <location>
        <position position="64"/>
    </location>
</feature>
<feature type="domain" description="HTH luxR-type" evidence="4">
    <location>
        <begin position="155"/>
        <end position="220"/>
    </location>
</feature>
<proteinExistence type="predicted"/>
<dbReference type="Pfam" id="PF00072">
    <property type="entry name" value="Response_reg"/>
    <property type="match status" value="1"/>
</dbReference>
<keyword evidence="1" id="KW-0238">DNA-binding</keyword>
<dbReference type="Gene3D" id="1.10.10.10">
    <property type="entry name" value="Winged helix-like DNA-binding domain superfamily/Winged helix DNA-binding domain"/>
    <property type="match status" value="1"/>
</dbReference>
<evidence type="ECO:0000313" key="6">
    <source>
        <dbReference type="EMBL" id="QNN56762.1"/>
    </source>
</evidence>
<dbReference type="PANTHER" id="PTHR43214:SF38">
    <property type="entry name" value="NITRATE_NITRITE RESPONSE REGULATOR PROTEIN NARL"/>
    <property type="match status" value="1"/>
</dbReference>
<dbReference type="Proteomes" id="UP000515811">
    <property type="component" value="Chromosome"/>
</dbReference>
<dbReference type="SUPFAM" id="SSF46894">
    <property type="entry name" value="C-terminal effector domain of the bipartite response regulators"/>
    <property type="match status" value="1"/>
</dbReference>
<dbReference type="SMART" id="SM00448">
    <property type="entry name" value="REC"/>
    <property type="match status" value="1"/>
</dbReference>